<feature type="non-terminal residue" evidence="2">
    <location>
        <position position="118"/>
    </location>
</feature>
<dbReference type="Pfam" id="PF14787">
    <property type="entry name" value="zf-CCHC_5"/>
    <property type="match status" value="1"/>
</dbReference>
<feature type="compositionally biased region" description="Low complexity" evidence="1">
    <location>
        <begin position="88"/>
        <end position="98"/>
    </location>
</feature>
<accession>A0A7L2E240</accession>
<comment type="caution">
    <text evidence="2">The sequence shown here is derived from an EMBL/GenBank/DDBJ whole genome shotgun (WGS) entry which is preliminary data.</text>
</comment>
<organism evidence="2 3">
    <name type="scientific">Anthoscopus minutus</name>
    <name type="common">Southern penduline-tit</name>
    <dbReference type="NCBI Taxonomy" id="156561"/>
    <lineage>
        <taxon>Eukaryota</taxon>
        <taxon>Metazoa</taxon>
        <taxon>Chordata</taxon>
        <taxon>Craniata</taxon>
        <taxon>Vertebrata</taxon>
        <taxon>Euteleostomi</taxon>
        <taxon>Archelosauria</taxon>
        <taxon>Archosauria</taxon>
        <taxon>Dinosauria</taxon>
        <taxon>Saurischia</taxon>
        <taxon>Theropoda</taxon>
        <taxon>Coelurosauria</taxon>
        <taxon>Aves</taxon>
        <taxon>Neognathae</taxon>
        <taxon>Neoaves</taxon>
        <taxon>Telluraves</taxon>
        <taxon>Australaves</taxon>
        <taxon>Passeriformes</taxon>
        <taxon>Paridae</taxon>
        <taxon>Anthoscopus</taxon>
    </lineage>
</organism>
<sequence>QPRSNQHRGLSGTLGVCFGCGKPRRLKRDCLALKGAKPQAIAVCPWCCRGPHFANQCHSKYDSEGHLIQGNQNQSVGWCRAQTQMPQPPQQIQMLQLPPWMPPPQASHGRSSLPSNCR</sequence>
<name>A0A7L2E240_ANTMN</name>
<feature type="region of interest" description="Disordered" evidence="1">
    <location>
        <begin position="88"/>
        <end position="118"/>
    </location>
</feature>
<dbReference type="EMBL" id="VWYI01017302">
    <property type="protein sequence ID" value="NXQ56117.1"/>
    <property type="molecule type" value="Genomic_DNA"/>
</dbReference>
<feature type="non-terminal residue" evidence="2">
    <location>
        <position position="1"/>
    </location>
</feature>
<evidence type="ECO:0000256" key="1">
    <source>
        <dbReference type="SAM" id="MobiDB-lite"/>
    </source>
</evidence>
<dbReference type="InterPro" id="IPR036875">
    <property type="entry name" value="Znf_CCHC_sf"/>
</dbReference>
<gene>
    <name evidence="2" type="primary">Ervk5</name>
    <name evidence="2" type="ORF">ANTMIN_R14674</name>
</gene>
<dbReference type="SUPFAM" id="SSF57756">
    <property type="entry name" value="Retrovirus zinc finger-like domains"/>
    <property type="match status" value="1"/>
</dbReference>
<evidence type="ECO:0000313" key="3">
    <source>
        <dbReference type="Proteomes" id="UP000554720"/>
    </source>
</evidence>
<dbReference type="AlphaFoldDB" id="A0A7L2E240"/>
<dbReference type="OrthoDB" id="9386882at2759"/>
<dbReference type="GO" id="GO:0008270">
    <property type="term" value="F:zinc ion binding"/>
    <property type="evidence" value="ECO:0007669"/>
    <property type="project" value="InterPro"/>
</dbReference>
<dbReference type="Proteomes" id="UP000554720">
    <property type="component" value="Unassembled WGS sequence"/>
</dbReference>
<proteinExistence type="predicted"/>
<protein>
    <submittedName>
        <fullName evidence="2">GAK5 protein</fullName>
    </submittedName>
</protein>
<dbReference type="GO" id="GO:0003676">
    <property type="term" value="F:nucleic acid binding"/>
    <property type="evidence" value="ECO:0007669"/>
    <property type="project" value="InterPro"/>
</dbReference>
<reference evidence="2 3" key="1">
    <citation type="submission" date="2019-09" db="EMBL/GenBank/DDBJ databases">
        <title>Bird 10,000 Genomes (B10K) Project - Family phase.</title>
        <authorList>
            <person name="Zhang G."/>
        </authorList>
    </citation>
    <scope>NUCLEOTIDE SEQUENCE [LARGE SCALE GENOMIC DNA]</scope>
    <source>
        <strain evidence="2">B10K-DU-011-42</strain>
        <tissue evidence="2">Muscle</tissue>
    </source>
</reference>
<evidence type="ECO:0000313" key="2">
    <source>
        <dbReference type="EMBL" id="NXQ56117.1"/>
    </source>
</evidence>
<feature type="compositionally biased region" description="Polar residues" evidence="1">
    <location>
        <begin position="108"/>
        <end position="118"/>
    </location>
</feature>
<keyword evidence="3" id="KW-1185">Reference proteome</keyword>